<evidence type="ECO:0000256" key="1">
    <source>
        <dbReference type="SAM" id="Phobius"/>
    </source>
</evidence>
<feature type="transmembrane region" description="Helical" evidence="1">
    <location>
        <begin position="139"/>
        <end position="162"/>
    </location>
</feature>
<accession>A0ABY4GWU5</accession>
<feature type="transmembrane region" description="Helical" evidence="1">
    <location>
        <begin position="277"/>
        <end position="296"/>
    </location>
</feature>
<reference evidence="2 3" key="1">
    <citation type="submission" date="2022-04" db="EMBL/GenBank/DDBJ databases">
        <title>Halobacillus sp. isolated from saltern.</title>
        <authorList>
            <person name="Won M."/>
            <person name="Lee C.-M."/>
            <person name="Woen H.-Y."/>
            <person name="Kwon S.-W."/>
        </authorList>
    </citation>
    <scope>NUCLEOTIDE SEQUENCE [LARGE SCALE GENOMIC DNA]</scope>
    <source>
        <strain evidence="2 3">SSTM10-2</strain>
    </source>
</reference>
<keyword evidence="3" id="KW-1185">Reference proteome</keyword>
<feature type="transmembrane region" description="Helical" evidence="1">
    <location>
        <begin position="239"/>
        <end position="257"/>
    </location>
</feature>
<evidence type="ECO:0000313" key="2">
    <source>
        <dbReference type="EMBL" id="UOQ92476.1"/>
    </source>
</evidence>
<proteinExistence type="predicted"/>
<keyword evidence="1" id="KW-0472">Membrane</keyword>
<keyword evidence="1" id="KW-0812">Transmembrane</keyword>
<feature type="transmembrane region" description="Helical" evidence="1">
    <location>
        <begin position="169"/>
        <end position="188"/>
    </location>
</feature>
<gene>
    <name evidence="2" type="primary">eutH</name>
    <name evidence="2" type="ORF">MUO14_18765</name>
</gene>
<keyword evidence="1" id="KW-1133">Transmembrane helix</keyword>
<feature type="transmembrane region" description="Helical" evidence="1">
    <location>
        <begin position="108"/>
        <end position="133"/>
    </location>
</feature>
<dbReference type="PIRSF" id="PIRSF019466">
    <property type="entry name" value="EutH"/>
    <property type="match status" value="1"/>
</dbReference>
<feature type="transmembrane region" description="Helical" evidence="1">
    <location>
        <begin position="6"/>
        <end position="25"/>
    </location>
</feature>
<dbReference type="NCBIfam" id="NF011667">
    <property type="entry name" value="PRK15086.1-3"/>
    <property type="match status" value="1"/>
</dbReference>
<protein>
    <submittedName>
        <fullName evidence="2">Ethanolamine utilization protein EutH</fullName>
    </submittedName>
</protein>
<dbReference type="RefSeq" id="WP_244752084.1">
    <property type="nucleotide sequence ID" value="NZ_CP095074.1"/>
</dbReference>
<dbReference type="PANTHER" id="PTHR40089:SF1">
    <property type="entry name" value="ETHANOLAMINE PERMEASE EUTH-RELATED"/>
    <property type="match status" value="1"/>
</dbReference>
<dbReference type="EMBL" id="CP095074">
    <property type="protein sequence ID" value="UOQ92476.1"/>
    <property type="molecule type" value="Genomic_DNA"/>
</dbReference>
<feature type="transmembrane region" description="Helical" evidence="1">
    <location>
        <begin position="332"/>
        <end position="353"/>
    </location>
</feature>
<dbReference type="Pfam" id="PF04346">
    <property type="entry name" value="EutH"/>
    <property type="match status" value="1"/>
</dbReference>
<dbReference type="PANTHER" id="PTHR40089">
    <property type="entry name" value="ETHANOLAMINE UTILIZATION PROTEIN EUTH"/>
    <property type="match status" value="1"/>
</dbReference>
<feature type="transmembrane region" description="Helical" evidence="1">
    <location>
        <begin position="208"/>
        <end position="227"/>
    </location>
</feature>
<feature type="transmembrane region" description="Helical" evidence="1">
    <location>
        <begin position="308"/>
        <end position="326"/>
    </location>
</feature>
<feature type="transmembrane region" description="Helical" evidence="1">
    <location>
        <begin position="79"/>
        <end position="96"/>
    </location>
</feature>
<sequence>MWFNEGLLIIMTLFMVIGAVDYYLLHNRWGLGERFYDAFMMMGPLALAMVGIISLAPVLSAWLAPIITPLYQWLGVDPSMFASTILAIDMGAYQLAEALAESDDAAVFSWAFLGTMMGPTLVFTIPIALTMIAKEDYPYFAKGILIGLITIPIGCLSGGFVAGYELWWMIRNLIPTVVVAVIIGLGLWKFTNLTIHLFAKFGRSVELLIISGLVLIIIKTLTGFTLVQGMAPLEEGLGIVGNITIMLAGAYPMVSFINQSGQRLWNKWSGKLGVNSVAMTGFIASLAHHIPMLATMKDMDTRGKVMNAAFAVSGAFVLGGHLGFVASVNKEMIVAVVIGKLVAGGLAAWIAWLTTSPDGLKEQSS</sequence>
<feature type="transmembrane region" description="Helical" evidence="1">
    <location>
        <begin position="45"/>
        <end position="67"/>
    </location>
</feature>
<organism evidence="2 3">
    <name type="scientific">Halobacillus shinanisalinarum</name>
    <dbReference type="NCBI Taxonomy" id="2932258"/>
    <lineage>
        <taxon>Bacteria</taxon>
        <taxon>Bacillati</taxon>
        <taxon>Bacillota</taxon>
        <taxon>Bacilli</taxon>
        <taxon>Bacillales</taxon>
        <taxon>Bacillaceae</taxon>
        <taxon>Halobacillus</taxon>
    </lineage>
</organism>
<dbReference type="Proteomes" id="UP000831880">
    <property type="component" value="Chromosome"/>
</dbReference>
<name>A0ABY4GWU5_9BACI</name>
<evidence type="ECO:0000313" key="3">
    <source>
        <dbReference type="Proteomes" id="UP000831880"/>
    </source>
</evidence>
<dbReference type="InterPro" id="IPR007441">
    <property type="entry name" value="EutH"/>
</dbReference>